<feature type="compositionally biased region" description="Acidic residues" evidence="4">
    <location>
        <begin position="944"/>
        <end position="983"/>
    </location>
</feature>
<dbReference type="SUPFAM" id="SSF48371">
    <property type="entry name" value="ARM repeat"/>
    <property type="match status" value="1"/>
</dbReference>
<dbReference type="GO" id="GO:0006355">
    <property type="term" value="P:regulation of DNA-templated transcription"/>
    <property type="evidence" value="ECO:0007669"/>
    <property type="project" value="InterPro"/>
</dbReference>
<evidence type="ECO:0000256" key="2">
    <source>
        <dbReference type="ARBA" id="ARBA00006809"/>
    </source>
</evidence>
<accession>A0AAN6GT89</accession>
<dbReference type="GO" id="GO:0003887">
    <property type="term" value="F:DNA-directed DNA polymerase activity"/>
    <property type="evidence" value="ECO:0007669"/>
    <property type="project" value="UniProtKB-KW"/>
</dbReference>
<feature type="region of interest" description="Disordered" evidence="4">
    <location>
        <begin position="944"/>
        <end position="1000"/>
    </location>
</feature>
<evidence type="ECO:0000256" key="1">
    <source>
        <dbReference type="ARBA" id="ARBA00004123"/>
    </source>
</evidence>
<evidence type="ECO:0000313" key="5">
    <source>
        <dbReference type="EMBL" id="KAK0556010.1"/>
    </source>
</evidence>
<evidence type="ECO:0000313" key="6">
    <source>
        <dbReference type="Proteomes" id="UP001176517"/>
    </source>
</evidence>
<dbReference type="EMBL" id="JAPDMZ010000021">
    <property type="protein sequence ID" value="KAK0556010.1"/>
    <property type="molecule type" value="Genomic_DNA"/>
</dbReference>
<keyword evidence="5" id="KW-0239">DNA-directed DNA polymerase</keyword>
<feature type="region of interest" description="Disordered" evidence="4">
    <location>
        <begin position="1415"/>
        <end position="1518"/>
    </location>
</feature>
<dbReference type="Pfam" id="PF04931">
    <property type="entry name" value="DNA_pol_phi"/>
    <property type="match status" value="1"/>
</dbReference>
<comment type="similarity">
    <text evidence="2">Belongs to the MYBBP1A family.</text>
</comment>
<dbReference type="PANTHER" id="PTHR13213">
    <property type="entry name" value="MYB-BINDING PROTEIN 1A FAMILY MEMBER"/>
    <property type="match status" value="1"/>
</dbReference>
<keyword evidence="5" id="KW-0808">Transferase</keyword>
<comment type="subcellular location">
    <subcellularLocation>
        <location evidence="1">Nucleus</location>
    </subcellularLocation>
</comment>
<dbReference type="GO" id="GO:0005730">
    <property type="term" value="C:nucleolus"/>
    <property type="evidence" value="ECO:0007669"/>
    <property type="project" value="InterPro"/>
</dbReference>
<organism evidence="5 6">
    <name type="scientific">Tilletia horrida</name>
    <dbReference type="NCBI Taxonomy" id="155126"/>
    <lineage>
        <taxon>Eukaryota</taxon>
        <taxon>Fungi</taxon>
        <taxon>Dikarya</taxon>
        <taxon>Basidiomycota</taxon>
        <taxon>Ustilaginomycotina</taxon>
        <taxon>Exobasidiomycetes</taxon>
        <taxon>Tilletiales</taxon>
        <taxon>Tilletiaceae</taxon>
        <taxon>Tilletia</taxon>
    </lineage>
</organism>
<protein>
    <submittedName>
        <fullName evidence="5">DNA-directed DNA polymerase</fullName>
        <ecNumber evidence="5">2.7.7.7</ecNumber>
    </submittedName>
</protein>
<dbReference type="Proteomes" id="UP001176517">
    <property type="component" value="Unassembled WGS sequence"/>
</dbReference>
<keyword evidence="6" id="KW-1185">Reference proteome</keyword>
<dbReference type="InterPro" id="IPR007015">
    <property type="entry name" value="DNA_pol_V/MYBBP1A"/>
</dbReference>
<evidence type="ECO:0000256" key="4">
    <source>
        <dbReference type="SAM" id="MobiDB-lite"/>
    </source>
</evidence>
<feature type="compositionally biased region" description="Acidic residues" evidence="4">
    <location>
        <begin position="1027"/>
        <end position="1037"/>
    </location>
</feature>
<keyword evidence="5" id="KW-0548">Nucleotidyltransferase</keyword>
<dbReference type="InterPro" id="IPR016024">
    <property type="entry name" value="ARM-type_fold"/>
</dbReference>
<dbReference type="EC" id="2.7.7.7" evidence="5"/>
<comment type="caution">
    <text evidence="5">The sequence shown here is derived from an EMBL/GenBank/DDBJ whole genome shotgun (WGS) entry which is preliminary data.</text>
</comment>
<proteinExistence type="inferred from homology"/>
<feature type="compositionally biased region" description="Low complexity" evidence="4">
    <location>
        <begin position="1444"/>
        <end position="1455"/>
    </location>
</feature>
<keyword evidence="3" id="KW-0539">Nucleus</keyword>
<evidence type="ECO:0000256" key="3">
    <source>
        <dbReference type="ARBA" id="ARBA00023242"/>
    </source>
</evidence>
<sequence>MTSAAAGGGGGAGVGLAAASGAGTVLTLFWKLAEVDPNERLSASSALIDILSSQQQGFVPPTTHIQHPPEDNTFPHFYNGVNPTACSDQSEARADRIIDHTCTPDLSYSLRRLIRGLASPRLGARQGFAVALTELLSSIVPPSIGADVILTLILRATTTSRSAKPSEARELLFARIFAIHALIRSRLLFRDDDDVYDEEAEEDGAEEKLPPTRVMRGSNLLVFLRTIDVLIQDVATRKSWIRPTTTWLILQAINGLTHIESADLSWRDEAIQGLVDRIFLTPDDFANPLSDENGNSAAAAALAAKKPKLDVDSLAIIIGLSPLLPPERIQALLCPPLPSPHLLSPKNLPVLARILKELPATTPEDENELKSGAGSNRGGGSWNPDLHLIWDQLLDIYYPPSSVSIASPFTVGAAPFTDFVRIAIDESLFAPTASPERKSWGFSLIQNILARLSRGGGGGGGGGSSLGKKKEKAKATERIADVPLLFQPNFMRTWINQLSDPSRILHKTAKKTTTRASPEERTVTSLSLMTTLLTPPLGIRSFDTVTKTKTVEGILATLDGSGLDQYVDFLEAQILDLDAEHTAVNDEAGQDPSGGQDQQSGGRRKWAIDQLLGVVRFRGPAASLHTASGGATTEDADASQDAQQAHNANVLKDEAVVLRVLRFLATHGFFVTPSQRNRSSSSSKKKQKKSAVASSAPSASFDSATRALLRSRLLSSLQELVSRPTLRLEPDGKKHRVLGVVGAEGSGGELWVGKVWDEIAQIGQQRGWASVAAFGSEEAEEEKSDPAEFEQLKQKAEVVLTALGRRRVQAEEQAKKTLDRTDLERIRGLEGLLTGTLLYMLDSPADAAELLEPLADAITLSLATAETIVKKNKNPKVKLGTAANEDAGVEAADEAFVDAILNLLNRPSAFLRSLATKAFGACSDWIGDAGLALLFEALVPSEGDDVVEEEDEDEEMQDVEEDGGDADEDGDEEEAEEDSEEAESSSSETSADSEPDDAEVDPELRNKVFQALQASGIADKGAQDQVNNDDDDSDAESDVTMLDDEQMMKLDDQLATIFKLQAKGKKTGADEHKEAVAQQNKVLELLDAYATRQAGSPNVMAMVQPLLTVIVSADKESAQVANRAAKILRSRLGTSPTGADAHLSNGKSEAAASLTRVHEIRILSDLEEVHKAACEVKGGEHIPALVNASAALVRFVPRGAKGWSEVHRIHLETLQRFFGRPIGNSGKKTGKPKKQFVEGVLQRLPAVTWELRKDLLEMFSTMLSAPEDDKSPKQLSGREADDLVSLVDKSLVTRLSTIDASATEKLKFVQSVNEQSLALFRQACELLPDLPALGRWDANAHPAVFRKIVNLVAKLVRMVAKGNLSSSSTAPVADIFDVSNWQQAQKDIAASAKLGKKQGLLTQVQQLISLIQTAGEPSSGKAKRKAPEPKPKEAPSTVPGAKDAQSSATQSVSTTPQKKKRSREAQDGTAAPKGDGAVSANGNGAVKKDRKAKKAAAKGTQSDSEEAVKPKKKAKVKA</sequence>
<feature type="compositionally biased region" description="Acidic residues" evidence="4">
    <location>
        <begin position="991"/>
        <end position="1000"/>
    </location>
</feature>
<gene>
    <name evidence="5" type="primary">POL5</name>
    <name evidence="5" type="ORF">OC846_001446</name>
</gene>
<name>A0AAN6GT89_9BASI</name>
<feature type="region of interest" description="Disordered" evidence="4">
    <location>
        <begin position="674"/>
        <end position="696"/>
    </location>
</feature>
<feature type="region of interest" description="Disordered" evidence="4">
    <location>
        <begin position="624"/>
        <end position="645"/>
    </location>
</feature>
<dbReference type="GO" id="GO:0000182">
    <property type="term" value="F:rDNA binding"/>
    <property type="evidence" value="ECO:0007669"/>
    <property type="project" value="TreeGrafter"/>
</dbReference>
<reference evidence="5" key="1">
    <citation type="journal article" date="2023" name="PhytoFront">
        <title>Draft Genome Resources of Seven Strains of Tilletia horrida, Causal Agent of Kernel Smut of Rice.</title>
        <authorList>
            <person name="Khanal S."/>
            <person name="Antony Babu S."/>
            <person name="Zhou X.G."/>
        </authorList>
    </citation>
    <scope>NUCLEOTIDE SEQUENCE</scope>
    <source>
        <strain evidence="5">TX6</strain>
    </source>
</reference>
<feature type="region of interest" description="Disordered" evidence="4">
    <location>
        <begin position="1015"/>
        <end position="1037"/>
    </location>
</feature>
<dbReference type="PANTHER" id="PTHR13213:SF2">
    <property type="entry name" value="MYB-BINDING PROTEIN 1A"/>
    <property type="match status" value="1"/>
</dbReference>